<evidence type="ECO:0000256" key="2">
    <source>
        <dbReference type="SAM" id="SignalP"/>
    </source>
</evidence>
<evidence type="ECO:0000313" key="4">
    <source>
        <dbReference type="Proteomes" id="UP000297737"/>
    </source>
</evidence>
<organism evidence="3 4">
    <name type="scientific">Glacieibacterium arshaanense</name>
    <dbReference type="NCBI Taxonomy" id="2511025"/>
    <lineage>
        <taxon>Bacteria</taxon>
        <taxon>Pseudomonadati</taxon>
        <taxon>Pseudomonadota</taxon>
        <taxon>Alphaproteobacteria</taxon>
        <taxon>Sphingomonadales</taxon>
        <taxon>Sphingosinicellaceae</taxon>
        <taxon>Glacieibacterium</taxon>
    </lineage>
</organism>
<accession>A0A4Y9ES40</accession>
<dbReference type="AlphaFoldDB" id="A0A4Y9ES40"/>
<dbReference type="InterPro" id="IPR021381">
    <property type="entry name" value="DUF3011"/>
</dbReference>
<feature type="compositionally biased region" description="Polar residues" evidence="1">
    <location>
        <begin position="167"/>
        <end position="189"/>
    </location>
</feature>
<reference evidence="3 4" key="1">
    <citation type="submission" date="2019-02" db="EMBL/GenBank/DDBJ databases">
        <title>Polymorphobacter sp. isolated from the lake at the Tibet of China.</title>
        <authorList>
            <person name="Li A."/>
        </authorList>
    </citation>
    <scope>NUCLEOTIDE SEQUENCE [LARGE SCALE GENOMIC DNA]</scope>
    <source>
        <strain evidence="3 4">DJ1R-1</strain>
    </source>
</reference>
<gene>
    <name evidence="3" type="ORF">EUV02_03105</name>
</gene>
<dbReference type="Proteomes" id="UP000297737">
    <property type="component" value="Unassembled WGS sequence"/>
</dbReference>
<proteinExistence type="predicted"/>
<dbReference type="OrthoDB" id="5984161at2"/>
<comment type="caution">
    <text evidence="3">The sequence shown here is derived from an EMBL/GenBank/DDBJ whole genome shotgun (WGS) entry which is preliminary data.</text>
</comment>
<keyword evidence="4" id="KW-1185">Reference proteome</keyword>
<dbReference type="Pfam" id="PF11218">
    <property type="entry name" value="DUF3011"/>
    <property type="match status" value="1"/>
</dbReference>
<feature type="compositionally biased region" description="Low complexity" evidence="1">
    <location>
        <begin position="130"/>
        <end position="141"/>
    </location>
</feature>
<sequence length="189" mass="20057">MNTMKLGIAVLVAFATVAPALADTIRCESDNGRERYCRGNTRGGVYLQTQLSSSGCYQGDTWGYDGGGIWVSAGCRAIFQTGGNYYPNGYNPNGYYPNNNNNHHNNNNDGAVAAVALAAIIGAAVVASSSSKNKSNSGDSYETTYNNGCNAGTKDRNAGKSRDYTRHSGSYSGSNEQAYSSGYNKCWSN</sequence>
<protein>
    <submittedName>
        <fullName evidence="3">DUF3011 domain-containing protein</fullName>
    </submittedName>
</protein>
<dbReference type="RefSeq" id="WP_135244747.1">
    <property type="nucleotide sequence ID" value="NZ_SIHO01000001.1"/>
</dbReference>
<feature type="signal peptide" evidence="2">
    <location>
        <begin position="1"/>
        <end position="22"/>
    </location>
</feature>
<feature type="chain" id="PRO_5021366975" evidence="2">
    <location>
        <begin position="23"/>
        <end position="189"/>
    </location>
</feature>
<evidence type="ECO:0000313" key="3">
    <source>
        <dbReference type="EMBL" id="TFU06023.1"/>
    </source>
</evidence>
<keyword evidence="2" id="KW-0732">Signal</keyword>
<feature type="region of interest" description="Disordered" evidence="1">
    <location>
        <begin position="130"/>
        <end position="189"/>
    </location>
</feature>
<feature type="compositionally biased region" description="Basic and acidic residues" evidence="1">
    <location>
        <begin position="153"/>
        <end position="166"/>
    </location>
</feature>
<name>A0A4Y9ES40_9SPHN</name>
<dbReference type="EMBL" id="SIHO01000001">
    <property type="protein sequence ID" value="TFU06023.1"/>
    <property type="molecule type" value="Genomic_DNA"/>
</dbReference>
<evidence type="ECO:0000256" key="1">
    <source>
        <dbReference type="SAM" id="MobiDB-lite"/>
    </source>
</evidence>